<proteinExistence type="predicted"/>
<gene>
    <name evidence="2" type="ORF">SCHPADRAFT_121940</name>
</gene>
<protein>
    <submittedName>
        <fullName evidence="2">Uncharacterized protein</fullName>
    </submittedName>
</protein>
<dbReference type="OrthoDB" id="2636617at2759"/>
<sequence>MNDQEVLTPILLRSSTPAPSEKVLLYLEGIARSGGASPVEDNRQSMMSELGPFPHDYDPTNPTFTKLPSIHGSRAASRAASRVASQRNQSRDLDDLARSELDYVDVGKEIGKSQGGKPDMDDAASNEQDGLRSEFNAVRDKASPALPFSISKSTRHNRMYTTSRGETMGQDLTMSRTVLPLATLVPSLAIALEYRLNPAGRLTLPPGQPTSHYLPRSPLSGCHPAVRLRASVGPGRQGLLP</sequence>
<evidence type="ECO:0000313" key="3">
    <source>
        <dbReference type="Proteomes" id="UP000053477"/>
    </source>
</evidence>
<dbReference type="EMBL" id="KQ085895">
    <property type="protein sequence ID" value="KLO18358.1"/>
    <property type="molecule type" value="Genomic_DNA"/>
</dbReference>
<evidence type="ECO:0000313" key="2">
    <source>
        <dbReference type="EMBL" id="KLO18358.1"/>
    </source>
</evidence>
<feature type="region of interest" description="Disordered" evidence="1">
    <location>
        <begin position="34"/>
        <end position="96"/>
    </location>
</feature>
<feature type="compositionally biased region" description="Low complexity" evidence="1">
    <location>
        <begin position="73"/>
        <end position="88"/>
    </location>
</feature>
<name>A0A0H2S9F0_9AGAM</name>
<feature type="region of interest" description="Disordered" evidence="1">
    <location>
        <begin position="109"/>
        <end position="130"/>
    </location>
</feature>
<keyword evidence="3" id="KW-1185">Reference proteome</keyword>
<evidence type="ECO:0000256" key="1">
    <source>
        <dbReference type="SAM" id="MobiDB-lite"/>
    </source>
</evidence>
<dbReference type="AlphaFoldDB" id="A0A0H2S9F0"/>
<reference evidence="2 3" key="1">
    <citation type="submission" date="2015-04" db="EMBL/GenBank/DDBJ databases">
        <title>Complete genome sequence of Schizopora paradoxa KUC8140, a cosmopolitan wood degrader in East Asia.</title>
        <authorList>
            <consortium name="DOE Joint Genome Institute"/>
            <person name="Min B."/>
            <person name="Park H."/>
            <person name="Jang Y."/>
            <person name="Kim J.-J."/>
            <person name="Kim K.H."/>
            <person name="Pangilinan J."/>
            <person name="Lipzen A."/>
            <person name="Riley R."/>
            <person name="Grigoriev I.V."/>
            <person name="Spatafora J.W."/>
            <person name="Choi I.-G."/>
        </authorList>
    </citation>
    <scope>NUCLEOTIDE SEQUENCE [LARGE SCALE GENOMIC DNA]</scope>
    <source>
        <strain evidence="2 3">KUC8140</strain>
    </source>
</reference>
<accession>A0A0H2S9F0</accession>
<dbReference type="InParanoid" id="A0A0H2S9F0"/>
<dbReference type="Proteomes" id="UP000053477">
    <property type="component" value="Unassembled WGS sequence"/>
</dbReference>
<organism evidence="2 3">
    <name type="scientific">Schizopora paradoxa</name>
    <dbReference type="NCBI Taxonomy" id="27342"/>
    <lineage>
        <taxon>Eukaryota</taxon>
        <taxon>Fungi</taxon>
        <taxon>Dikarya</taxon>
        <taxon>Basidiomycota</taxon>
        <taxon>Agaricomycotina</taxon>
        <taxon>Agaricomycetes</taxon>
        <taxon>Hymenochaetales</taxon>
        <taxon>Schizoporaceae</taxon>
        <taxon>Schizopora</taxon>
    </lineage>
</organism>